<keyword evidence="1" id="KW-0812">Transmembrane</keyword>
<accession>A0A2P6FA95</accession>
<evidence type="ECO:0000313" key="3">
    <source>
        <dbReference type="Proteomes" id="UP000031565"/>
    </source>
</evidence>
<proteinExistence type="predicted"/>
<protein>
    <submittedName>
        <fullName evidence="2">Uncharacterized protein</fullName>
    </submittedName>
</protein>
<keyword evidence="1" id="KW-1133">Transmembrane helix</keyword>
<keyword evidence="3" id="KW-1185">Reference proteome</keyword>
<keyword evidence="1" id="KW-0472">Membrane</keyword>
<gene>
    <name evidence="2" type="ORF">SMSRO_SF001300</name>
</gene>
<dbReference type="Proteomes" id="UP000031565">
    <property type="component" value="Unassembled WGS sequence"/>
</dbReference>
<organism evidence="2 3">
    <name type="scientific">Spiroplasma poulsonii</name>
    <dbReference type="NCBI Taxonomy" id="2138"/>
    <lineage>
        <taxon>Bacteria</taxon>
        <taxon>Bacillati</taxon>
        <taxon>Mycoplasmatota</taxon>
        <taxon>Mollicutes</taxon>
        <taxon>Entomoplasmatales</taxon>
        <taxon>Spiroplasmataceae</taxon>
        <taxon>Spiroplasma</taxon>
    </lineage>
</organism>
<reference evidence="2 3" key="1">
    <citation type="journal article" date="2015" name="MBio">
        <title>Genome sequence of the Drosophila melanogaster male-killing Spiroplasma strain MSRO endosymbiont.</title>
        <authorList>
            <person name="Paredes J.C."/>
            <person name="Herren J.K."/>
            <person name="Schupfer F."/>
            <person name="Marin R."/>
            <person name="Claverol S."/>
            <person name="Kuo C.H."/>
            <person name="Lemaitre B."/>
            <person name="Beven L."/>
        </authorList>
    </citation>
    <scope>NUCLEOTIDE SEQUENCE [LARGE SCALE GENOMIC DNA]</scope>
    <source>
        <strain evidence="2 3">MSRO</strain>
    </source>
</reference>
<evidence type="ECO:0000313" key="2">
    <source>
        <dbReference type="EMBL" id="PQM30369.1"/>
    </source>
</evidence>
<feature type="transmembrane region" description="Helical" evidence="1">
    <location>
        <begin position="274"/>
        <end position="293"/>
    </location>
</feature>
<sequence length="299" mass="35680">MTAKNIKHYFSAADYNVTNIIKANKHTEINLFKSNDIYTKIYDAINKNDGNQFHQIINNYLEKNNYQKILQGGFLSEAVHFNDLKRELLFDVNQDVKIIHPQSHLENPQIILSKEFSIKIEIYQMFYQQNTFGINPNITTNPILWGYRYSWQFQKNMFMEIEKKYALNTQTIITSILQQPQNVPGYTLFINFSKYIEDYKKVAESNEYKTGILALNLFSQYTLTAAKLINDDNFYHSWGYSNFFNNEFNWHKLNGIIYNLDWDNIIYTRPTWPLVFPMTIIFILPTIGLYYFLKHFKYK</sequence>
<evidence type="ECO:0000256" key="1">
    <source>
        <dbReference type="SAM" id="Phobius"/>
    </source>
</evidence>
<comment type="caution">
    <text evidence="2">The sequence shown here is derived from an EMBL/GenBank/DDBJ whole genome shotgun (WGS) entry which is preliminary data.</text>
</comment>
<dbReference type="AlphaFoldDB" id="A0A2P6FA95"/>
<dbReference type="RefSeq" id="WP_040092533.1">
    <property type="nucleotide sequence ID" value="NZ_CM020866.1"/>
</dbReference>
<name>A0A2P6FA95_9MOLU</name>
<dbReference type="EMBL" id="JTLV02000001">
    <property type="protein sequence ID" value="PQM30369.1"/>
    <property type="molecule type" value="Genomic_DNA"/>
</dbReference>